<dbReference type="Gene3D" id="3.30.70.330">
    <property type="match status" value="1"/>
</dbReference>
<feature type="compositionally biased region" description="Basic and acidic residues" evidence="2">
    <location>
        <begin position="398"/>
        <end position="407"/>
    </location>
</feature>
<dbReference type="AlphaFoldDB" id="A0A7K9T7F4"/>
<evidence type="ECO:0000313" key="5">
    <source>
        <dbReference type="Proteomes" id="UP000566440"/>
    </source>
</evidence>
<name>A0A7K9T7F4_9PICI</name>
<dbReference type="SMART" id="SM00360">
    <property type="entry name" value="RRM"/>
    <property type="match status" value="1"/>
</dbReference>
<keyword evidence="5" id="KW-1185">Reference proteome</keyword>
<evidence type="ECO:0000256" key="1">
    <source>
        <dbReference type="PROSITE-ProRule" id="PRU00176"/>
    </source>
</evidence>
<feature type="region of interest" description="Disordered" evidence="2">
    <location>
        <begin position="388"/>
        <end position="496"/>
    </location>
</feature>
<feature type="compositionally biased region" description="Low complexity" evidence="2">
    <location>
        <begin position="522"/>
        <end position="535"/>
    </location>
</feature>
<dbReference type="PANTHER" id="PTHR15592">
    <property type="entry name" value="MATRIN 3/NUCLEAR PROTEIN 220-RELATED"/>
    <property type="match status" value="1"/>
</dbReference>
<dbReference type="InterPro" id="IPR012677">
    <property type="entry name" value="Nucleotide-bd_a/b_plait_sf"/>
</dbReference>
<comment type="caution">
    <text evidence="4">The sequence shown here is derived from an EMBL/GenBank/DDBJ whole genome shotgun (WGS) entry which is preliminary data.</text>
</comment>
<accession>A0A7K9T7F4</accession>
<reference evidence="4 5" key="1">
    <citation type="submission" date="2019-09" db="EMBL/GenBank/DDBJ databases">
        <title>Bird 10,000 Genomes (B10K) Project - Family phase.</title>
        <authorList>
            <person name="Zhang G."/>
        </authorList>
    </citation>
    <scope>NUCLEOTIDE SEQUENCE [LARGE SCALE GENOMIC DNA]</scope>
    <source>
        <strain evidence="4">B10K-DU-001-62</strain>
        <tissue evidence="4">Muscle</tissue>
    </source>
</reference>
<sequence>QKPPPSARISEQNNAQNRYTPESASSILASFGLSNEDLEELSRYPDDQLTPENMPLILREIRIRKLGHSLPALHASSRGEEPMGGTSGAAVKGKVIDYGHASKYGYTEDPLEVRPYNPEVLPEEPLEARVYNPEASSGENRENFQREQNMSMGVPPSGVTCNPVFPVEELIKPSGFQNDSPNPRSFFPAEAPGKVSGICVTPPGPPGVRPISQPALPPVMPPMMPPPMMPPMAQPMMPPVMPPLVQQSMPQHVMPPMTQPPFAAELAAVNQRERTQHESVTSQSSAQSVSGGGQKPFRPQAEEPFRSPFGIVKASWLPVFPQSDAQKIKRLPTPSMMNDYYATSPRIFPHMCSLCNIECTHMKDWILHQNTPSHIESCRQLRQQYPDWNPEAHSSKRNAGERKENQTPKRRSNSASPSPRRSRAAASSYGLRRSRSRSRSPPRFRPARPRSRSPRHMRRLSPRHRSRSPQRSRNPLRTSPRPLRSSSSDWRRSTRSQEQNCAFKTSFSFCSCFVRANKHKSLQSAGSSGSGSSHGLLRKVPGNTKKPLKTSVPAKASKKDGPGVDSCLILNLQLLRKEVLSCGTVLQISDLPDDGYSDQDIKKIVQPFGKVSDLIVLRSRNEAFLEMNYKEAVIAAVKYGETVPVLVNGRRVKISVAEKPKA</sequence>
<gene>
    <name evidence="4" type="primary">Znf638_0</name>
    <name evidence="4" type="ORF">GALDEA_R10260</name>
</gene>
<feature type="region of interest" description="Disordered" evidence="2">
    <location>
        <begin position="522"/>
        <end position="561"/>
    </location>
</feature>
<feature type="compositionally biased region" description="Low complexity" evidence="2">
    <location>
        <begin position="471"/>
        <end position="488"/>
    </location>
</feature>
<dbReference type="PROSITE" id="PS50102">
    <property type="entry name" value="RRM"/>
    <property type="match status" value="1"/>
</dbReference>
<protein>
    <submittedName>
        <fullName evidence="4">ZN638 protein</fullName>
    </submittedName>
</protein>
<feature type="non-terminal residue" evidence="4">
    <location>
        <position position="1"/>
    </location>
</feature>
<dbReference type="Proteomes" id="UP000566440">
    <property type="component" value="Unassembled WGS sequence"/>
</dbReference>
<organism evidence="4 5">
    <name type="scientific">Galbula dea</name>
    <dbReference type="NCBI Taxonomy" id="1109041"/>
    <lineage>
        <taxon>Eukaryota</taxon>
        <taxon>Metazoa</taxon>
        <taxon>Chordata</taxon>
        <taxon>Craniata</taxon>
        <taxon>Vertebrata</taxon>
        <taxon>Euteleostomi</taxon>
        <taxon>Archelosauria</taxon>
        <taxon>Archosauria</taxon>
        <taxon>Dinosauria</taxon>
        <taxon>Saurischia</taxon>
        <taxon>Theropoda</taxon>
        <taxon>Coelurosauria</taxon>
        <taxon>Aves</taxon>
        <taxon>Neognathae</taxon>
        <taxon>Neoaves</taxon>
        <taxon>Telluraves</taxon>
        <taxon>Coraciimorphae</taxon>
        <taxon>Piciformes</taxon>
        <taxon>Galbulidae</taxon>
        <taxon>Galbula</taxon>
    </lineage>
</organism>
<feature type="compositionally biased region" description="Basic residues" evidence="2">
    <location>
        <begin position="432"/>
        <end position="470"/>
    </location>
</feature>
<dbReference type="GO" id="GO:0003723">
    <property type="term" value="F:RNA binding"/>
    <property type="evidence" value="ECO:0007669"/>
    <property type="project" value="UniProtKB-UniRule"/>
</dbReference>
<dbReference type="EMBL" id="VWZX01008149">
    <property type="protein sequence ID" value="NXI44459.1"/>
    <property type="molecule type" value="Genomic_DNA"/>
</dbReference>
<evidence type="ECO:0000313" key="4">
    <source>
        <dbReference type="EMBL" id="NXI44459.1"/>
    </source>
</evidence>
<feature type="region of interest" description="Disordered" evidence="2">
    <location>
        <begin position="1"/>
        <end position="22"/>
    </location>
</feature>
<dbReference type="OrthoDB" id="10072641at2759"/>
<dbReference type="InterPro" id="IPR035979">
    <property type="entry name" value="RBD_domain_sf"/>
</dbReference>
<feature type="domain" description="RRM" evidence="3">
    <location>
        <begin position="584"/>
        <end position="659"/>
    </location>
</feature>
<feature type="compositionally biased region" description="Low complexity" evidence="2">
    <location>
        <begin position="413"/>
        <end position="431"/>
    </location>
</feature>
<feature type="region of interest" description="Disordered" evidence="2">
    <location>
        <begin position="269"/>
        <end position="303"/>
    </location>
</feature>
<evidence type="ECO:0000256" key="2">
    <source>
        <dbReference type="SAM" id="MobiDB-lite"/>
    </source>
</evidence>
<evidence type="ECO:0000259" key="3">
    <source>
        <dbReference type="PROSITE" id="PS50102"/>
    </source>
</evidence>
<feature type="compositionally biased region" description="Polar residues" evidence="2">
    <location>
        <begin position="9"/>
        <end position="22"/>
    </location>
</feature>
<keyword evidence="1" id="KW-0694">RNA-binding</keyword>
<dbReference type="SUPFAM" id="SSF54928">
    <property type="entry name" value="RNA-binding domain, RBD"/>
    <property type="match status" value="1"/>
</dbReference>
<feature type="compositionally biased region" description="Low complexity" evidence="2">
    <location>
        <begin position="279"/>
        <end position="289"/>
    </location>
</feature>
<proteinExistence type="predicted"/>
<feature type="non-terminal residue" evidence="4">
    <location>
        <position position="662"/>
    </location>
</feature>
<dbReference type="InterPro" id="IPR000504">
    <property type="entry name" value="RRM_dom"/>
</dbReference>